<proteinExistence type="predicted"/>
<keyword evidence="4" id="KW-1185">Reference proteome</keyword>
<evidence type="ECO:0000313" key="3">
    <source>
        <dbReference type="EMBL" id="SEJ48878.1"/>
    </source>
</evidence>
<feature type="domain" description="Type 9 secretion system plug protein N-terminal" evidence="2">
    <location>
        <begin position="36"/>
        <end position="161"/>
    </location>
</feature>
<protein>
    <recommendedName>
        <fullName evidence="2">Type 9 secretion system plug protein N-terminal domain-containing protein</fullName>
    </recommendedName>
</protein>
<dbReference type="AlphaFoldDB" id="A0A1H6Z667"/>
<dbReference type="Proteomes" id="UP000199403">
    <property type="component" value="Unassembled WGS sequence"/>
</dbReference>
<keyword evidence="1" id="KW-0732">Signal</keyword>
<dbReference type="InterPro" id="IPR031345">
    <property type="entry name" value="T9SS_Plug_N"/>
</dbReference>
<evidence type="ECO:0000256" key="1">
    <source>
        <dbReference type="SAM" id="SignalP"/>
    </source>
</evidence>
<sequence>MKQVVLMLLFISGLAFASPSASAQQVYEDQVVDPNIHTVQLYPETGDFQAQMTAPVIALNSGLTLTLQFDDIAYEADRYSAKLIHCNADWTQSGLRDPDFLEQYNEFNVNSYEYSINTRIPYIHYTFRVPRVIRSGNYVIQVYRGRDKSATLFTKRFMVYENQVAIGAAVVPTSLNEDRLQRQQLDVTVNYGNRELIDPLNQTRLVIRQNQRWGNAINGLPYTQIREDRKQLQYRLFDGSNTFPAGNEFRFVDLRYVRTRGRNIAAITMEEDVVFAEAGMDESRKGQGYLEYLDINGQFGVFNIERQNHDLESEYVLLTFNLKSEELARPPYILGALSQWGNKPESKMTYDAKGGRYQASLFLKQGWYDYIYGLPGEEGWETEPFEGNHFQTENEYEIFFYYRDMGSRYDELIGYSVVNPNKRRL</sequence>
<gene>
    <name evidence="3" type="ORF">SAMN05192553_104246</name>
</gene>
<feature type="chain" id="PRO_5011702983" description="Type 9 secretion system plug protein N-terminal domain-containing protein" evidence="1">
    <location>
        <begin position="18"/>
        <end position="425"/>
    </location>
</feature>
<evidence type="ECO:0000313" key="4">
    <source>
        <dbReference type="Proteomes" id="UP000199403"/>
    </source>
</evidence>
<evidence type="ECO:0000259" key="2">
    <source>
        <dbReference type="Pfam" id="PF17116"/>
    </source>
</evidence>
<name>A0A1H6Z667_9BACT</name>
<accession>A0A1H6Z667</accession>
<dbReference type="Pfam" id="PF17116">
    <property type="entry name" value="T9SS_plug_1st"/>
    <property type="match status" value="1"/>
</dbReference>
<reference evidence="4" key="1">
    <citation type="submission" date="2016-10" db="EMBL/GenBank/DDBJ databases">
        <authorList>
            <person name="Varghese N."/>
            <person name="Submissions S."/>
        </authorList>
    </citation>
    <scope>NUCLEOTIDE SEQUENCE [LARGE SCALE GENOMIC DNA]</scope>
    <source>
        <strain evidence="4">IBRC-M 10761</strain>
    </source>
</reference>
<dbReference type="OrthoDB" id="1522602at2"/>
<dbReference type="RefSeq" id="WP_092175515.1">
    <property type="nucleotide sequence ID" value="NZ_FNZH01000004.1"/>
</dbReference>
<dbReference type="STRING" id="1416801.SAMN05192553_104246"/>
<feature type="signal peptide" evidence="1">
    <location>
        <begin position="1"/>
        <end position="17"/>
    </location>
</feature>
<dbReference type="EMBL" id="FNZH01000004">
    <property type="protein sequence ID" value="SEJ48878.1"/>
    <property type="molecule type" value="Genomic_DNA"/>
</dbReference>
<organism evidence="3 4">
    <name type="scientific">Cyclobacterium xiamenense</name>
    <dbReference type="NCBI Taxonomy" id="1297121"/>
    <lineage>
        <taxon>Bacteria</taxon>
        <taxon>Pseudomonadati</taxon>
        <taxon>Bacteroidota</taxon>
        <taxon>Cytophagia</taxon>
        <taxon>Cytophagales</taxon>
        <taxon>Cyclobacteriaceae</taxon>
        <taxon>Cyclobacterium</taxon>
    </lineage>
</organism>